<evidence type="ECO:0000313" key="2">
    <source>
        <dbReference type="Proteomes" id="UP001054837"/>
    </source>
</evidence>
<organism evidence="1 2">
    <name type="scientific">Caerostris darwini</name>
    <dbReference type="NCBI Taxonomy" id="1538125"/>
    <lineage>
        <taxon>Eukaryota</taxon>
        <taxon>Metazoa</taxon>
        <taxon>Ecdysozoa</taxon>
        <taxon>Arthropoda</taxon>
        <taxon>Chelicerata</taxon>
        <taxon>Arachnida</taxon>
        <taxon>Araneae</taxon>
        <taxon>Araneomorphae</taxon>
        <taxon>Entelegynae</taxon>
        <taxon>Araneoidea</taxon>
        <taxon>Araneidae</taxon>
        <taxon>Caerostris</taxon>
    </lineage>
</organism>
<sequence>MLFVGRCYSREEAAVEDDDRRKVQHSLMKESSAFIDGTLRHGNPKMFVGICYSREEAAVEDDDRRKVKHSLMVHETRQGKDVVCWEMLFWKQHQEVGI</sequence>
<dbReference type="Proteomes" id="UP001054837">
    <property type="component" value="Unassembled WGS sequence"/>
</dbReference>
<protein>
    <submittedName>
        <fullName evidence="1">Uncharacterized protein</fullName>
    </submittedName>
</protein>
<evidence type="ECO:0000313" key="1">
    <source>
        <dbReference type="EMBL" id="GIX88730.1"/>
    </source>
</evidence>
<name>A0AAV4NYB8_9ARAC</name>
<proteinExistence type="predicted"/>
<dbReference type="EMBL" id="BPLQ01002108">
    <property type="protein sequence ID" value="GIX88730.1"/>
    <property type="molecule type" value="Genomic_DNA"/>
</dbReference>
<reference evidence="1 2" key="1">
    <citation type="submission" date="2021-06" db="EMBL/GenBank/DDBJ databases">
        <title>Caerostris darwini draft genome.</title>
        <authorList>
            <person name="Kono N."/>
            <person name="Arakawa K."/>
        </authorList>
    </citation>
    <scope>NUCLEOTIDE SEQUENCE [LARGE SCALE GENOMIC DNA]</scope>
</reference>
<comment type="caution">
    <text evidence="1">The sequence shown here is derived from an EMBL/GenBank/DDBJ whole genome shotgun (WGS) entry which is preliminary data.</text>
</comment>
<gene>
    <name evidence="1" type="ORF">CDAR_165041</name>
</gene>
<keyword evidence="2" id="KW-1185">Reference proteome</keyword>
<dbReference type="AlphaFoldDB" id="A0AAV4NYB8"/>
<accession>A0AAV4NYB8</accession>